<evidence type="ECO:0000313" key="3">
    <source>
        <dbReference type="EMBL" id="BAD25898.1"/>
    </source>
</evidence>
<reference evidence="2" key="1">
    <citation type="submission" date="2002-02" db="EMBL/GenBank/DDBJ databases">
        <title>Oryza sativa nipponbare(GA3) genomic DNA, chromosome 2, PAC clone:P0010C01.</title>
        <authorList>
            <person name="Sasaki T."/>
            <person name="Matsumoto T."/>
            <person name="Yamamoto K."/>
        </authorList>
    </citation>
    <scope>NUCLEOTIDE SEQUENCE</scope>
</reference>
<dbReference type="AlphaFoldDB" id="Q6H5V1"/>
<gene>
    <name evidence="3" type="ORF">OSJNBa0014E22.33</name>
    <name evidence="2" type="ORF">P0010C01.9</name>
</gene>
<evidence type="ECO:0000313" key="2">
    <source>
        <dbReference type="EMBL" id="BAD25343.1"/>
    </source>
</evidence>
<dbReference type="EMBL" id="AP004768">
    <property type="protein sequence ID" value="BAD25343.1"/>
    <property type="molecule type" value="Genomic_DNA"/>
</dbReference>
<proteinExistence type="predicted"/>
<feature type="region of interest" description="Disordered" evidence="1">
    <location>
        <begin position="16"/>
        <end position="43"/>
    </location>
</feature>
<sequence>MDTGVVDPSERNNCSILQADLVAPPGPSGGSRSKARGASVSRTPEKIVAGLRKIVENHGDAVFGCSKEDKRKERLIFPLKIPYAQDSGGHHCITR</sequence>
<dbReference type="Proteomes" id="UP000000763">
    <property type="component" value="Chromosome 2"/>
</dbReference>
<name>Q6H5V1_ORYSJ</name>
<reference evidence="3" key="2">
    <citation type="submission" date="2002-07" db="EMBL/GenBank/DDBJ databases">
        <title>Oryza sativa nipponbare(GA3) genomic DNA, chromosome 2, BAC clone:OSJNBa0014E22.</title>
        <authorList>
            <person name="Sasaki T."/>
            <person name="Matsumoto T."/>
            <person name="Katayose Y."/>
        </authorList>
    </citation>
    <scope>NUCLEOTIDE SEQUENCE</scope>
</reference>
<evidence type="ECO:0000256" key="1">
    <source>
        <dbReference type="SAM" id="MobiDB-lite"/>
    </source>
</evidence>
<reference evidence="4" key="3">
    <citation type="journal article" date="2005" name="Nature">
        <title>The map-based sequence of the rice genome.</title>
        <authorList>
            <consortium name="International rice genome sequencing project (IRGSP)"/>
            <person name="Matsumoto T."/>
            <person name="Wu J."/>
            <person name="Kanamori H."/>
            <person name="Katayose Y."/>
            <person name="Fujisawa M."/>
            <person name="Namiki N."/>
            <person name="Mizuno H."/>
            <person name="Yamamoto K."/>
            <person name="Antonio B.A."/>
            <person name="Baba T."/>
            <person name="Sakata K."/>
            <person name="Nagamura Y."/>
            <person name="Aoki H."/>
            <person name="Arikawa K."/>
            <person name="Arita K."/>
            <person name="Bito T."/>
            <person name="Chiden Y."/>
            <person name="Fujitsuka N."/>
            <person name="Fukunaka R."/>
            <person name="Hamada M."/>
            <person name="Harada C."/>
            <person name="Hayashi A."/>
            <person name="Hijishita S."/>
            <person name="Honda M."/>
            <person name="Hosokawa S."/>
            <person name="Ichikawa Y."/>
            <person name="Idonuma A."/>
            <person name="Iijima M."/>
            <person name="Ikeda M."/>
            <person name="Ikeno M."/>
            <person name="Ito K."/>
            <person name="Ito S."/>
            <person name="Ito T."/>
            <person name="Ito Y."/>
            <person name="Ito Y."/>
            <person name="Iwabuchi A."/>
            <person name="Kamiya K."/>
            <person name="Karasawa W."/>
            <person name="Kurita K."/>
            <person name="Katagiri S."/>
            <person name="Kikuta A."/>
            <person name="Kobayashi H."/>
            <person name="Kobayashi N."/>
            <person name="Machita K."/>
            <person name="Maehara T."/>
            <person name="Masukawa M."/>
            <person name="Mizubayashi T."/>
            <person name="Mukai Y."/>
            <person name="Nagasaki H."/>
            <person name="Nagata Y."/>
            <person name="Naito S."/>
            <person name="Nakashima M."/>
            <person name="Nakama Y."/>
            <person name="Nakamichi Y."/>
            <person name="Nakamura M."/>
            <person name="Meguro A."/>
            <person name="Negishi M."/>
            <person name="Ohta I."/>
            <person name="Ohta T."/>
            <person name="Okamoto M."/>
            <person name="Ono N."/>
            <person name="Saji S."/>
            <person name="Sakaguchi M."/>
            <person name="Sakai K."/>
            <person name="Shibata M."/>
            <person name="Shimokawa T."/>
            <person name="Song J."/>
            <person name="Takazaki Y."/>
            <person name="Terasawa K."/>
            <person name="Tsugane M."/>
            <person name="Tsuji K."/>
            <person name="Ueda S."/>
            <person name="Waki K."/>
            <person name="Yamagata H."/>
            <person name="Yamamoto M."/>
            <person name="Yamamoto S."/>
            <person name="Yamane H."/>
            <person name="Yoshiki S."/>
            <person name="Yoshihara R."/>
            <person name="Yukawa K."/>
            <person name="Zhong H."/>
            <person name="Yano M."/>
            <person name="Yuan Q."/>
            <person name="Ouyang S."/>
            <person name="Liu J."/>
            <person name="Jones K.M."/>
            <person name="Gansberger K."/>
            <person name="Moffat K."/>
            <person name="Hill J."/>
            <person name="Bera J."/>
            <person name="Fadrosh D."/>
            <person name="Jin S."/>
            <person name="Johri S."/>
            <person name="Kim M."/>
            <person name="Overton L."/>
            <person name="Reardon M."/>
            <person name="Tsitrin T."/>
            <person name="Vuong H."/>
            <person name="Weaver B."/>
            <person name="Ciecko A."/>
            <person name="Tallon L."/>
            <person name="Jackson J."/>
            <person name="Pai G."/>
            <person name="Aken S.V."/>
            <person name="Utterback T."/>
            <person name="Reidmuller S."/>
            <person name="Feldblyum T."/>
            <person name="Hsiao J."/>
            <person name="Zismann V."/>
            <person name="Iobst S."/>
            <person name="de Vazeille A.R."/>
            <person name="Buell C.R."/>
            <person name="Ying K."/>
            <person name="Li Y."/>
            <person name="Lu T."/>
            <person name="Huang Y."/>
            <person name="Zhao Q."/>
            <person name="Feng Q."/>
            <person name="Zhang L."/>
            <person name="Zhu J."/>
            <person name="Weng Q."/>
            <person name="Mu J."/>
            <person name="Lu Y."/>
            <person name="Fan D."/>
            <person name="Liu Y."/>
            <person name="Guan J."/>
            <person name="Zhang Y."/>
            <person name="Yu S."/>
            <person name="Liu X."/>
            <person name="Zhang Y."/>
            <person name="Hong G."/>
            <person name="Han B."/>
            <person name="Choisne N."/>
            <person name="Demange N."/>
            <person name="Orjeda G."/>
            <person name="Samain S."/>
            <person name="Cattolico L."/>
            <person name="Pelletier E."/>
            <person name="Couloux A."/>
            <person name="Segurens B."/>
            <person name="Wincker P."/>
            <person name="D'Hont A."/>
            <person name="Scarpelli C."/>
            <person name="Weissenbach J."/>
            <person name="Salanoubat M."/>
            <person name="Quetier F."/>
            <person name="Yu Y."/>
            <person name="Kim H.R."/>
            <person name="Rambo T."/>
            <person name="Currie J."/>
            <person name="Collura K."/>
            <person name="Luo M."/>
            <person name="Yang T."/>
            <person name="Ammiraju J.S.S."/>
            <person name="Engler F."/>
            <person name="Soderlund C."/>
            <person name="Wing R.A."/>
            <person name="Palmer L.E."/>
            <person name="de la Bastide M."/>
            <person name="Spiegel L."/>
            <person name="Nascimento L."/>
            <person name="Zutavern T."/>
            <person name="O'Shaughnessy A."/>
            <person name="Dike S."/>
            <person name="Dedhia N."/>
            <person name="Preston R."/>
            <person name="Balija V."/>
            <person name="McCombie W.R."/>
            <person name="Chow T."/>
            <person name="Chen H."/>
            <person name="Chung M."/>
            <person name="Chen C."/>
            <person name="Shaw J."/>
            <person name="Wu H."/>
            <person name="Hsiao K."/>
            <person name="Chao Y."/>
            <person name="Chu M."/>
            <person name="Cheng C."/>
            <person name="Hour A."/>
            <person name="Lee P."/>
            <person name="Lin S."/>
            <person name="Lin Y."/>
            <person name="Liou J."/>
            <person name="Liu S."/>
            <person name="Hsing Y."/>
            <person name="Raghuvanshi S."/>
            <person name="Mohanty A."/>
            <person name="Bharti A.K."/>
            <person name="Gaur A."/>
            <person name="Gupta V."/>
            <person name="Kumar D."/>
            <person name="Ravi V."/>
            <person name="Vij S."/>
            <person name="Kapur A."/>
            <person name="Khurana P."/>
            <person name="Khurana P."/>
            <person name="Khurana J.P."/>
            <person name="Tyagi A.K."/>
            <person name="Gaikwad K."/>
            <person name="Singh A."/>
            <person name="Dalal V."/>
            <person name="Srivastava S."/>
            <person name="Dixit A."/>
            <person name="Pal A.K."/>
            <person name="Ghazi I.A."/>
            <person name="Yadav M."/>
            <person name="Pandit A."/>
            <person name="Bhargava A."/>
            <person name="Sureshbabu K."/>
            <person name="Batra K."/>
            <person name="Sharma T.R."/>
            <person name="Mohapatra T."/>
            <person name="Singh N.K."/>
            <person name="Messing J."/>
            <person name="Nelson A.B."/>
            <person name="Fuks G."/>
            <person name="Kavchok S."/>
            <person name="Keizer G."/>
            <person name="Linton E."/>
            <person name="Llaca V."/>
            <person name="Song R."/>
            <person name="Tanyolac B."/>
            <person name="Young S."/>
            <person name="Ho-Il K."/>
            <person name="Hahn J.H."/>
            <person name="Sangsakoo G."/>
            <person name="Vanavichit A."/>
            <person name="de Mattos Luiz.A.T."/>
            <person name="Zimmer P.D."/>
            <person name="Malone G."/>
            <person name="Dellagostin O."/>
            <person name="de Oliveira A.C."/>
            <person name="Bevan M."/>
            <person name="Bancroft I."/>
            <person name="Minx P."/>
            <person name="Cordum H."/>
            <person name="Wilson R."/>
            <person name="Cheng Z."/>
            <person name="Jin W."/>
            <person name="Jiang J."/>
            <person name="Leong S.A."/>
            <person name="Iwama H."/>
            <person name="Gojobori T."/>
            <person name="Itoh T."/>
            <person name="Niimura Y."/>
            <person name="Fujii Y."/>
            <person name="Habara T."/>
            <person name="Sakai H."/>
            <person name="Sato Y."/>
            <person name="Wilson G."/>
            <person name="Kumar K."/>
            <person name="McCouch S."/>
            <person name="Juretic N."/>
            <person name="Hoen D."/>
            <person name="Wright S."/>
            <person name="Bruskiewich R."/>
            <person name="Bureau T."/>
            <person name="Miyao A."/>
            <person name="Hirochika H."/>
            <person name="Nishikawa T."/>
            <person name="Kadowaki K."/>
            <person name="Sugiura M."/>
            <person name="Burr B."/>
            <person name="Sasaki T."/>
        </authorList>
    </citation>
    <scope>NUCLEOTIDE SEQUENCE [LARGE SCALE GENOMIC DNA]</scope>
    <source>
        <strain evidence="4">cv. Nipponbare</strain>
    </source>
</reference>
<evidence type="ECO:0000313" key="4">
    <source>
        <dbReference type="Proteomes" id="UP000000763"/>
    </source>
</evidence>
<reference evidence="4" key="4">
    <citation type="journal article" date="2008" name="Nucleic Acids Res.">
        <title>The rice annotation project database (RAP-DB): 2008 update.</title>
        <authorList>
            <consortium name="The rice annotation project (RAP)"/>
        </authorList>
    </citation>
    <scope>GENOME REANNOTATION</scope>
    <source>
        <strain evidence="4">cv. Nipponbare</strain>
    </source>
</reference>
<feature type="compositionally biased region" description="Low complexity" evidence="1">
    <location>
        <begin position="30"/>
        <end position="42"/>
    </location>
</feature>
<dbReference type="EMBL" id="AP005513">
    <property type="protein sequence ID" value="BAD25898.1"/>
    <property type="molecule type" value="Genomic_DNA"/>
</dbReference>
<accession>Q6H5V1</accession>
<organism evidence="3 4">
    <name type="scientific">Oryza sativa subsp. japonica</name>
    <name type="common">Rice</name>
    <dbReference type="NCBI Taxonomy" id="39947"/>
    <lineage>
        <taxon>Eukaryota</taxon>
        <taxon>Viridiplantae</taxon>
        <taxon>Streptophyta</taxon>
        <taxon>Embryophyta</taxon>
        <taxon>Tracheophyta</taxon>
        <taxon>Spermatophyta</taxon>
        <taxon>Magnoliopsida</taxon>
        <taxon>Liliopsida</taxon>
        <taxon>Poales</taxon>
        <taxon>Poaceae</taxon>
        <taxon>BOP clade</taxon>
        <taxon>Oryzoideae</taxon>
        <taxon>Oryzeae</taxon>
        <taxon>Oryzinae</taxon>
        <taxon>Oryza</taxon>
        <taxon>Oryza sativa</taxon>
    </lineage>
</organism>
<protein>
    <submittedName>
        <fullName evidence="3">Uncharacterized protein</fullName>
    </submittedName>
</protein>